<keyword evidence="1" id="KW-0472">Membrane</keyword>
<keyword evidence="3" id="KW-1185">Reference proteome</keyword>
<dbReference type="EMBL" id="JAJAGQ010000010">
    <property type="protein sequence ID" value="KAJ8552129.1"/>
    <property type="molecule type" value="Genomic_DNA"/>
</dbReference>
<keyword evidence="1" id="KW-1133">Transmembrane helix</keyword>
<dbReference type="Proteomes" id="UP001152561">
    <property type="component" value="Unassembled WGS sequence"/>
</dbReference>
<evidence type="ECO:0000313" key="3">
    <source>
        <dbReference type="Proteomes" id="UP001152561"/>
    </source>
</evidence>
<protein>
    <submittedName>
        <fullName evidence="2">Uncharacterized protein</fullName>
    </submittedName>
</protein>
<sequence length="84" mass="9359">MDDHIYFLSKLTLLSPVKMIFAKSPAINGNSSCWLKNEQITPIVVPWGWVLSIMLLLHGVLLYSSLTIVLDPLVALNLQNFCGC</sequence>
<dbReference type="AlphaFoldDB" id="A0A9Q1RE30"/>
<evidence type="ECO:0000256" key="1">
    <source>
        <dbReference type="SAM" id="Phobius"/>
    </source>
</evidence>
<evidence type="ECO:0000313" key="2">
    <source>
        <dbReference type="EMBL" id="KAJ8552129.1"/>
    </source>
</evidence>
<accession>A0A9Q1RE30</accession>
<comment type="caution">
    <text evidence="2">The sequence shown here is derived from an EMBL/GenBank/DDBJ whole genome shotgun (WGS) entry which is preliminary data.</text>
</comment>
<feature type="transmembrane region" description="Helical" evidence="1">
    <location>
        <begin position="47"/>
        <end position="70"/>
    </location>
</feature>
<proteinExistence type="predicted"/>
<reference evidence="3" key="1">
    <citation type="journal article" date="2023" name="Proc. Natl. Acad. Sci. U.S.A.">
        <title>Genomic and structural basis for evolution of tropane alkaloid biosynthesis.</title>
        <authorList>
            <person name="Wanga Y.-J."/>
            <person name="Taina T."/>
            <person name="Yua J.-Y."/>
            <person name="Lia J."/>
            <person name="Xua B."/>
            <person name="Chenc J."/>
            <person name="D'Auriad J.C."/>
            <person name="Huanga J.-P."/>
            <person name="Huanga S.-X."/>
        </authorList>
    </citation>
    <scope>NUCLEOTIDE SEQUENCE [LARGE SCALE GENOMIC DNA]</scope>
    <source>
        <strain evidence="3">cv. KIB-2019</strain>
    </source>
</reference>
<keyword evidence="1" id="KW-0812">Transmembrane</keyword>
<gene>
    <name evidence="2" type="ORF">K7X08_028572</name>
</gene>
<organism evidence="2 3">
    <name type="scientific">Anisodus acutangulus</name>
    <dbReference type="NCBI Taxonomy" id="402998"/>
    <lineage>
        <taxon>Eukaryota</taxon>
        <taxon>Viridiplantae</taxon>
        <taxon>Streptophyta</taxon>
        <taxon>Embryophyta</taxon>
        <taxon>Tracheophyta</taxon>
        <taxon>Spermatophyta</taxon>
        <taxon>Magnoliopsida</taxon>
        <taxon>eudicotyledons</taxon>
        <taxon>Gunneridae</taxon>
        <taxon>Pentapetalae</taxon>
        <taxon>asterids</taxon>
        <taxon>lamiids</taxon>
        <taxon>Solanales</taxon>
        <taxon>Solanaceae</taxon>
        <taxon>Solanoideae</taxon>
        <taxon>Hyoscyameae</taxon>
        <taxon>Anisodus</taxon>
    </lineage>
</organism>
<name>A0A9Q1RE30_9SOLA</name>